<organism evidence="2 3">
    <name type="scientific">Potamilus streckersoni</name>
    <dbReference type="NCBI Taxonomy" id="2493646"/>
    <lineage>
        <taxon>Eukaryota</taxon>
        <taxon>Metazoa</taxon>
        <taxon>Spiralia</taxon>
        <taxon>Lophotrochozoa</taxon>
        <taxon>Mollusca</taxon>
        <taxon>Bivalvia</taxon>
        <taxon>Autobranchia</taxon>
        <taxon>Heteroconchia</taxon>
        <taxon>Palaeoheterodonta</taxon>
        <taxon>Unionida</taxon>
        <taxon>Unionoidea</taxon>
        <taxon>Unionidae</taxon>
        <taxon>Ambleminae</taxon>
        <taxon>Lampsilini</taxon>
        <taxon>Potamilus</taxon>
    </lineage>
</organism>
<reference evidence="2" key="3">
    <citation type="submission" date="2023-05" db="EMBL/GenBank/DDBJ databases">
        <authorList>
            <person name="Smith C.H."/>
        </authorList>
    </citation>
    <scope>NUCLEOTIDE SEQUENCE</scope>
    <source>
        <strain evidence="2">CHS0354</strain>
        <tissue evidence="2">Mantle</tissue>
    </source>
</reference>
<gene>
    <name evidence="2" type="ORF">CHS0354_028004</name>
</gene>
<sequence length="112" mass="13116">MEEHYKVEMLSTLLERMLERRTTSLSELEAFKTGDEIPTFRLEAHQRHQGRVCGEESGNGMRRRYREFLRLNANKMKTQNKMRKMSIRTVGGNTTNKPSAESSTKYLDKMCP</sequence>
<name>A0AAE0T4C4_9BIVA</name>
<evidence type="ECO:0000313" key="3">
    <source>
        <dbReference type="Proteomes" id="UP001195483"/>
    </source>
</evidence>
<comment type="caution">
    <text evidence="2">The sequence shown here is derived from an EMBL/GenBank/DDBJ whole genome shotgun (WGS) entry which is preliminary data.</text>
</comment>
<dbReference type="Proteomes" id="UP001195483">
    <property type="component" value="Unassembled WGS sequence"/>
</dbReference>
<reference evidence="2" key="1">
    <citation type="journal article" date="2021" name="Genome Biol. Evol.">
        <title>A High-Quality Reference Genome for a Parasitic Bivalve with Doubly Uniparental Inheritance (Bivalvia: Unionida).</title>
        <authorList>
            <person name="Smith C.H."/>
        </authorList>
    </citation>
    <scope>NUCLEOTIDE SEQUENCE</scope>
    <source>
        <strain evidence="2">CHS0354</strain>
    </source>
</reference>
<accession>A0AAE0T4C4</accession>
<evidence type="ECO:0000256" key="1">
    <source>
        <dbReference type="SAM" id="MobiDB-lite"/>
    </source>
</evidence>
<feature type="compositionally biased region" description="Polar residues" evidence="1">
    <location>
        <begin position="91"/>
        <end position="105"/>
    </location>
</feature>
<reference evidence="2" key="2">
    <citation type="journal article" date="2021" name="Genome Biol. Evol.">
        <title>Developing a high-quality reference genome for a parasitic bivalve with doubly uniparental inheritance (Bivalvia: Unionida).</title>
        <authorList>
            <person name="Smith C.H."/>
        </authorList>
    </citation>
    <scope>NUCLEOTIDE SEQUENCE</scope>
    <source>
        <strain evidence="2">CHS0354</strain>
        <tissue evidence="2">Mantle</tissue>
    </source>
</reference>
<dbReference type="AlphaFoldDB" id="A0AAE0T4C4"/>
<feature type="region of interest" description="Disordered" evidence="1">
    <location>
        <begin position="88"/>
        <end position="112"/>
    </location>
</feature>
<evidence type="ECO:0000313" key="2">
    <source>
        <dbReference type="EMBL" id="KAK3603575.1"/>
    </source>
</evidence>
<protein>
    <submittedName>
        <fullName evidence="2">Uncharacterized protein</fullName>
    </submittedName>
</protein>
<keyword evidence="3" id="KW-1185">Reference proteome</keyword>
<proteinExistence type="predicted"/>
<dbReference type="EMBL" id="JAEAOA010001690">
    <property type="protein sequence ID" value="KAK3603575.1"/>
    <property type="molecule type" value="Genomic_DNA"/>
</dbReference>